<evidence type="ECO:0000259" key="2">
    <source>
        <dbReference type="SMART" id="SM00331"/>
    </source>
</evidence>
<sequence>MIRGLSKITTRASTVESHFSLTPVMGNKLFQPTAGALAVQVPVVQFDENNATVLEIFGQHKELVSLPVVEQQRPIGLISRHIFMSQMSKPYHRELYERKSCIAFMDKNPLIVEADTPIETLGALAVASGDKTLADGFLIVEQGRLVGLGAGLALMRELVAMQEEKNRQVMQSIDYASVIQRAMLSTSRAAMSQALADACLVWEPRDVVGGDFYHFEGHADGWFAAVGDCTGHGVPGAFLTLIASSSLKQALELHGPHDPARLMREVNRSMKRVLGQHGQADKPSESDDGMDACFFWFDSTTRTLTSSSAKMPLFLLVADGTEVLTVEGKRVGLGYVDTPEDMQWDNHSQVIEPGAMVFVCTDGVIDQIGGPKHIAFGKQRLRRTLLEHGRLAMPALGRMVMDIHAHYQGSQRRRDDICFFAARPGGTSLQDSQHGIQA</sequence>
<dbReference type="InterPro" id="IPR052016">
    <property type="entry name" value="Bact_Sigma-Reg"/>
</dbReference>
<dbReference type="InterPro" id="IPR036457">
    <property type="entry name" value="PPM-type-like_dom_sf"/>
</dbReference>
<dbReference type="SUPFAM" id="SSF81606">
    <property type="entry name" value="PP2C-like"/>
    <property type="match status" value="1"/>
</dbReference>
<dbReference type="Proteomes" id="UP000501648">
    <property type="component" value="Chromosome"/>
</dbReference>
<evidence type="ECO:0000313" key="4">
    <source>
        <dbReference type="Proteomes" id="UP000501648"/>
    </source>
</evidence>
<dbReference type="InterPro" id="IPR046342">
    <property type="entry name" value="CBS_dom_sf"/>
</dbReference>
<dbReference type="EMBL" id="CP008956">
    <property type="protein sequence ID" value="QJQ02722.1"/>
    <property type="molecule type" value="Genomic_DNA"/>
</dbReference>
<reference evidence="3 4" key="1">
    <citation type="journal article" date="2012" name="J. Bacteriol.">
        <title>Genome sequence of the pathogenic Herbaspirillum seropedicae strain Os34, isolated from rice roots.</title>
        <authorList>
            <person name="Ye W."/>
            <person name="Ye S."/>
            <person name="Liu J."/>
            <person name="Chang S."/>
            <person name="Chen M."/>
            <person name="Zhu B."/>
            <person name="Guo L."/>
            <person name="An Q."/>
        </authorList>
    </citation>
    <scope>NUCLEOTIDE SEQUENCE [LARGE SCALE GENOMIC DNA]</scope>
    <source>
        <strain evidence="3 4">Os34</strain>
    </source>
</reference>
<gene>
    <name evidence="3" type="ORF">C798_21595</name>
</gene>
<dbReference type="Pfam" id="PF07228">
    <property type="entry name" value="SpoIIE"/>
    <property type="match status" value="1"/>
</dbReference>
<dbReference type="CDD" id="cd04598">
    <property type="entry name" value="CBS_pair_GGDEF_EAL"/>
    <property type="match status" value="1"/>
</dbReference>
<dbReference type="RefSeq" id="WP_017452309.1">
    <property type="nucleotide sequence ID" value="NZ_CP008956.1"/>
</dbReference>
<protein>
    <submittedName>
        <fullName evidence="3">Protein-serine/threonine phosphatase</fullName>
    </submittedName>
</protein>
<dbReference type="GO" id="GO:0016791">
    <property type="term" value="F:phosphatase activity"/>
    <property type="evidence" value="ECO:0007669"/>
    <property type="project" value="TreeGrafter"/>
</dbReference>
<name>A0A6M3ZYY7_9BURK</name>
<dbReference type="PANTHER" id="PTHR43156:SF9">
    <property type="entry name" value="HAMP DOMAIN-CONTAINING PROTEIN"/>
    <property type="match status" value="1"/>
</dbReference>
<keyword evidence="1" id="KW-0378">Hydrolase</keyword>
<dbReference type="SUPFAM" id="SSF54631">
    <property type="entry name" value="CBS-domain pair"/>
    <property type="match status" value="1"/>
</dbReference>
<accession>A0A6M3ZYY7</accession>
<dbReference type="InterPro" id="IPR001932">
    <property type="entry name" value="PPM-type_phosphatase-like_dom"/>
</dbReference>
<feature type="domain" description="PPM-type phosphatase" evidence="2">
    <location>
        <begin position="196"/>
        <end position="424"/>
    </location>
</feature>
<dbReference type="SMART" id="SM00331">
    <property type="entry name" value="PP2C_SIG"/>
    <property type="match status" value="1"/>
</dbReference>
<proteinExistence type="predicted"/>
<organism evidence="3 4">
    <name type="scientific">Herbaspirillum rubrisubalbicans Os34</name>
    <dbReference type="NCBI Taxonomy" id="1235827"/>
    <lineage>
        <taxon>Bacteria</taxon>
        <taxon>Pseudomonadati</taxon>
        <taxon>Pseudomonadota</taxon>
        <taxon>Betaproteobacteria</taxon>
        <taxon>Burkholderiales</taxon>
        <taxon>Oxalobacteraceae</taxon>
        <taxon>Herbaspirillum</taxon>
    </lineage>
</organism>
<evidence type="ECO:0000256" key="1">
    <source>
        <dbReference type="ARBA" id="ARBA00022801"/>
    </source>
</evidence>
<dbReference type="Gene3D" id="3.60.40.10">
    <property type="entry name" value="PPM-type phosphatase domain"/>
    <property type="match status" value="1"/>
</dbReference>
<evidence type="ECO:0000313" key="3">
    <source>
        <dbReference type="EMBL" id="QJQ02722.1"/>
    </source>
</evidence>
<dbReference type="PANTHER" id="PTHR43156">
    <property type="entry name" value="STAGE II SPORULATION PROTEIN E-RELATED"/>
    <property type="match status" value="1"/>
</dbReference>
<dbReference type="AlphaFoldDB" id="A0A6M3ZYY7"/>